<proteinExistence type="predicted"/>
<dbReference type="VEuPathDB" id="TriTrypDB:TcYC6_0096760"/>
<feature type="region of interest" description="Disordered" evidence="2">
    <location>
        <begin position="181"/>
        <end position="229"/>
    </location>
</feature>
<dbReference type="VEuPathDB" id="TriTrypDB:TcCLB.511751.40"/>
<dbReference type="SUPFAM" id="SSF46565">
    <property type="entry name" value="Chaperone J-domain"/>
    <property type="match status" value="1"/>
</dbReference>
<accession>A0A2V2VLI3</accession>
<gene>
    <name evidence="4" type="ORF">C4B63_18g55</name>
</gene>
<feature type="compositionally biased region" description="Basic and acidic residues" evidence="2">
    <location>
        <begin position="196"/>
        <end position="209"/>
    </location>
</feature>
<dbReference type="GO" id="GO:0042026">
    <property type="term" value="P:protein refolding"/>
    <property type="evidence" value="ECO:0007669"/>
    <property type="project" value="TreeGrafter"/>
</dbReference>
<dbReference type="PANTHER" id="PTHR43096:SF71">
    <property type="entry name" value="PROTEIN DNAJ, PUTATIVE-RELATED"/>
    <property type="match status" value="1"/>
</dbReference>
<dbReference type="CDD" id="cd06257">
    <property type="entry name" value="DnaJ"/>
    <property type="match status" value="1"/>
</dbReference>
<dbReference type="InterPro" id="IPR036869">
    <property type="entry name" value="J_dom_sf"/>
</dbReference>
<dbReference type="AlphaFoldDB" id="A0A2V2VLI3"/>
<dbReference type="VEuPathDB" id="TriTrypDB:TcCLB.507023.190"/>
<dbReference type="VEuPathDB" id="TriTrypDB:ECC02_000305"/>
<dbReference type="VEuPathDB" id="TriTrypDB:TCSYLVIO_003221"/>
<dbReference type="EMBL" id="PRFA01000018">
    <property type="protein sequence ID" value="PWU96566.1"/>
    <property type="molecule type" value="Genomic_DNA"/>
</dbReference>
<dbReference type="GO" id="GO:0051082">
    <property type="term" value="F:unfolded protein binding"/>
    <property type="evidence" value="ECO:0007669"/>
    <property type="project" value="TreeGrafter"/>
</dbReference>
<name>A0A2V2VLI3_TRYCR</name>
<organism evidence="4 5">
    <name type="scientific">Trypanosoma cruzi</name>
    <dbReference type="NCBI Taxonomy" id="5693"/>
    <lineage>
        <taxon>Eukaryota</taxon>
        <taxon>Discoba</taxon>
        <taxon>Euglenozoa</taxon>
        <taxon>Kinetoplastea</taxon>
        <taxon>Metakinetoplastina</taxon>
        <taxon>Trypanosomatida</taxon>
        <taxon>Trypanosomatidae</taxon>
        <taxon>Trypanosoma</taxon>
        <taxon>Schizotrypanum</taxon>
    </lineage>
</organism>
<dbReference type="VEuPathDB" id="TriTrypDB:C4B63_18g55"/>
<dbReference type="Proteomes" id="UP000246121">
    <property type="component" value="Unassembled WGS sequence"/>
</dbReference>
<dbReference type="PANTHER" id="PTHR43096">
    <property type="entry name" value="DNAJ HOMOLOG 1, MITOCHONDRIAL-RELATED"/>
    <property type="match status" value="1"/>
</dbReference>
<dbReference type="VEuPathDB" id="TriTrypDB:C3747_277g29"/>
<dbReference type="InterPro" id="IPR001623">
    <property type="entry name" value="DnaJ_domain"/>
</dbReference>
<evidence type="ECO:0000313" key="5">
    <source>
        <dbReference type="Proteomes" id="UP000246121"/>
    </source>
</evidence>
<dbReference type="PROSITE" id="PS50076">
    <property type="entry name" value="DNAJ_2"/>
    <property type="match status" value="1"/>
</dbReference>
<dbReference type="VEuPathDB" id="TriTrypDB:TcCL_NonESM00577"/>
<comment type="caution">
    <text evidence="4">The sequence shown here is derived from an EMBL/GenBank/DDBJ whole genome shotgun (WGS) entry which is preliminary data.</text>
</comment>
<dbReference type="GO" id="GO:0005737">
    <property type="term" value="C:cytoplasm"/>
    <property type="evidence" value="ECO:0007669"/>
    <property type="project" value="TreeGrafter"/>
</dbReference>
<feature type="compositionally biased region" description="Polar residues" evidence="2">
    <location>
        <begin position="181"/>
        <end position="195"/>
    </location>
</feature>
<dbReference type="InterPro" id="IPR018253">
    <property type="entry name" value="DnaJ_domain_CS"/>
</dbReference>
<dbReference type="PROSITE" id="PS00636">
    <property type="entry name" value="DNAJ_1"/>
    <property type="match status" value="1"/>
</dbReference>
<feature type="coiled-coil region" evidence="1">
    <location>
        <begin position="255"/>
        <end position="286"/>
    </location>
</feature>
<evidence type="ECO:0000256" key="1">
    <source>
        <dbReference type="SAM" id="Coils"/>
    </source>
</evidence>
<reference evidence="4 5" key="1">
    <citation type="journal article" date="2018" name="Microb. Genom.">
        <title>Expanding an expanded genome: long-read sequencing of Trypanosoma cruzi.</title>
        <authorList>
            <person name="Berna L."/>
            <person name="Rodriguez M."/>
            <person name="Chiribao M.L."/>
            <person name="Parodi-Talice A."/>
            <person name="Pita S."/>
            <person name="Rijo G."/>
            <person name="Alvarez-Valin F."/>
            <person name="Robello C."/>
        </authorList>
    </citation>
    <scope>NUCLEOTIDE SEQUENCE [LARGE SCALE GENOMIC DNA]</scope>
    <source>
        <strain evidence="4 5">Dm28c</strain>
    </source>
</reference>
<dbReference type="VEuPathDB" id="TriTrypDB:TcBrA4_0029290"/>
<dbReference type="VEuPathDB" id="TriTrypDB:BCY84_00996"/>
<evidence type="ECO:0000313" key="4">
    <source>
        <dbReference type="EMBL" id="PWU96566.1"/>
    </source>
</evidence>
<dbReference type="Pfam" id="PF00226">
    <property type="entry name" value="DnaJ"/>
    <property type="match status" value="1"/>
</dbReference>
<evidence type="ECO:0000256" key="2">
    <source>
        <dbReference type="SAM" id="MobiDB-lite"/>
    </source>
</evidence>
<dbReference type="PRINTS" id="PR00625">
    <property type="entry name" value="JDOMAIN"/>
</dbReference>
<evidence type="ECO:0000259" key="3">
    <source>
        <dbReference type="PROSITE" id="PS50076"/>
    </source>
</evidence>
<dbReference type="SMART" id="SM00271">
    <property type="entry name" value="DnaJ"/>
    <property type="match status" value="1"/>
</dbReference>
<dbReference type="VEuPathDB" id="TriTrypDB:Tc_MARK_1932"/>
<dbReference type="Gene3D" id="1.10.287.110">
    <property type="entry name" value="DnaJ domain"/>
    <property type="match status" value="1"/>
</dbReference>
<keyword evidence="1" id="KW-0175">Coiled coil</keyword>
<dbReference type="VEuPathDB" id="TriTrypDB:TcG_02273"/>
<protein>
    <submittedName>
        <fullName evidence="4">Putative DNA-J protein</fullName>
    </submittedName>
</protein>
<feature type="domain" description="J" evidence="3">
    <location>
        <begin position="8"/>
        <end position="70"/>
    </location>
</feature>
<sequence length="309" mass="35292">MGHCGIRMHYRTLGVNRRATQEEIRKAFRSAAVRLHPDKPDGSVELFQSLQTAYEVLSNEKKRALYDAELAKKMSKLRGFKRPPPLDNIRLPVHYKLADDEYYAFETAPDCLKCSFKHGDIISWNNKLGCFIGLAGDNFLYWRQDDQTHASKLCQMGSFGMGGIKVVVRANFMLARGRFTSSSLPSRSADTANSGTDRKLAGKQHDDTGKSVPVTHGEAMKKGRPGRLSEAERLRRDIMRRERERYYWESMAALAEKEEKQRVRLIEKIEADMEDERQSFRNWLEAGGVAVGGEEPAWVRHARRHAFGK</sequence>